<evidence type="ECO:0000259" key="1">
    <source>
        <dbReference type="Pfam" id="PF07866"/>
    </source>
</evidence>
<reference evidence="3" key="2">
    <citation type="submission" date="2014-05" db="EMBL/GenBank/DDBJ databases">
        <title>Draft genome sequence of Virgibacillus massiliensis Vm-5.</title>
        <authorList>
            <person name="Khelaifia S."/>
            <person name="Croce O."/>
            <person name="Lagier J.C."/>
            <person name="Raoult D."/>
        </authorList>
    </citation>
    <scope>NUCLEOTIDE SEQUENCE [LARGE SCALE GENOMIC DNA]</scope>
    <source>
        <strain evidence="3">Vm-5</strain>
    </source>
</reference>
<dbReference type="eggNOG" id="COG4728">
    <property type="taxonomic scope" value="Bacteria"/>
</dbReference>
<evidence type="ECO:0000313" key="3">
    <source>
        <dbReference type="Proteomes" id="UP000028875"/>
    </source>
</evidence>
<reference evidence="2 3" key="1">
    <citation type="submission" date="2014-03" db="EMBL/GenBank/DDBJ databases">
        <authorList>
            <person name="Urmite Genomes U."/>
        </authorList>
    </citation>
    <scope>NUCLEOTIDE SEQUENCE [LARGE SCALE GENOMIC DNA]</scope>
    <source>
        <strain evidence="2 3">Vm-5</strain>
    </source>
</reference>
<dbReference type="Proteomes" id="UP000028875">
    <property type="component" value="Unassembled WGS sequence"/>
</dbReference>
<dbReference type="RefSeq" id="WP_081856195.1">
    <property type="nucleotide sequence ID" value="NZ_BNER01000008.1"/>
</dbReference>
<dbReference type="InterPro" id="IPR023387">
    <property type="entry name" value="DUF1653-like_dom"/>
</dbReference>
<comment type="caution">
    <text evidence="2">The sequence shown here is derived from an EMBL/GenBank/DDBJ whole genome shotgun (WGS) entry which is preliminary data.</text>
</comment>
<dbReference type="STRING" id="1462526.BN990_04258"/>
<dbReference type="AlphaFoldDB" id="A0A024QHA6"/>
<dbReference type="EMBL" id="CCDP010000003">
    <property type="protein sequence ID" value="CDQ41879.1"/>
    <property type="molecule type" value="Genomic_DNA"/>
</dbReference>
<keyword evidence="3" id="KW-1185">Reference proteome</keyword>
<accession>A0A024QHA6</accession>
<protein>
    <recommendedName>
        <fullName evidence="1">DUF1653 domain-containing protein</fullName>
    </recommendedName>
</protein>
<feature type="domain" description="DUF1653" evidence="1">
    <location>
        <begin position="28"/>
        <end position="86"/>
    </location>
</feature>
<dbReference type="OrthoDB" id="371169at2"/>
<gene>
    <name evidence="2" type="ORF">BN990_04258</name>
</gene>
<dbReference type="Gene3D" id="2.30.30.320">
    <property type="entry name" value="DUF1653-like domain"/>
    <property type="match status" value="1"/>
</dbReference>
<sequence>MVKEIKYTKNKEIIELANQDRKALLNQVYQHYKGALYIVDSVARHTETGEQMVVYRSLDTGQQWVRPKDMFLDIIQKEEGYTFRFTKFQIGDFLR</sequence>
<dbReference type="InterPro" id="IPR037135">
    <property type="entry name" value="DUF1653-like_dom_sf"/>
</dbReference>
<name>A0A024QHA6_9BACI</name>
<proteinExistence type="predicted"/>
<evidence type="ECO:0000313" key="2">
    <source>
        <dbReference type="EMBL" id="CDQ41879.1"/>
    </source>
</evidence>
<dbReference type="Pfam" id="PF07866">
    <property type="entry name" value="DUF1653"/>
    <property type="match status" value="1"/>
</dbReference>
<organism evidence="2 3">
    <name type="scientific">Virgibacillus massiliensis</name>
    <dbReference type="NCBI Taxonomy" id="1462526"/>
    <lineage>
        <taxon>Bacteria</taxon>
        <taxon>Bacillati</taxon>
        <taxon>Bacillota</taxon>
        <taxon>Bacilli</taxon>
        <taxon>Bacillales</taxon>
        <taxon>Bacillaceae</taxon>
        <taxon>Virgibacillus</taxon>
    </lineage>
</organism>